<gene>
    <name evidence="6" type="ORF">HHO37_04990</name>
</gene>
<evidence type="ECO:0000256" key="3">
    <source>
        <dbReference type="ARBA" id="ARBA00022989"/>
    </source>
</evidence>
<accession>A0A7X9LD37</accession>
<keyword evidence="4 5" id="KW-0472">Membrane</keyword>
<dbReference type="AlphaFoldDB" id="A0A7X9LD37"/>
<evidence type="ECO:0000256" key="5">
    <source>
        <dbReference type="SAM" id="Phobius"/>
    </source>
</evidence>
<name>A0A7X9LD37_STRRT</name>
<feature type="transmembrane region" description="Helical" evidence="5">
    <location>
        <begin position="21"/>
        <end position="41"/>
    </location>
</feature>
<keyword evidence="6" id="KW-0547">Nucleotide-binding</keyword>
<evidence type="ECO:0000256" key="2">
    <source>
        <dbReference type="ARBA" id="ARBA00022692"/>
    </source>
</evidence>
<feature type="transmembrane region" description="Helical" evidence="5">
    <location>
        <begin position="53"/>
        <end position="72"/>
    </location>
</feature>
<comment type="caution">
    <text evidence="6">The sequence shown here is derived from an EMBL/GenBank/DDBJ whole genome shotgun (WGS) entry which is preliminary data.</text>
</comment>
<keyword evidence="2 5" id="KW-0812">Transmembrane</keyword>
<dbReference type="GO" id="GO:0005524">
    <property type="term" value="F:ATP binding"/>
    <property type="evidence" value="ECO:0007669"/>
    <property type="project" value="UniProtKB-KW"/>
</dbReference>
<dbReference type="Gene3D" id="1.20.1560.10">
    <property type="entry name" value="ABC transporter type 1, transmembrane domain"/>
    <property type="match status" value="1"/>
</dbReference>
<dbReference type="Proteomes" id="UP000532121">
    <property type="component" value="Unassembled WGS sequence"/>
</dbReference>
<keyword evidence="6" id="KW-0067">ATP-binding</keyword>
<reference evidence="6 7" key="1">
    <citation type="submission" date="2020-04" db="EMBL/GenBank/DDBJ databases">
        <title>MicrobeNet Type strains.</title>
        <authorList>
            <person name="Nicholson A.C."/>
        </authorList>
    </citation>
    <scope>NUCLEOTIDE SEQUENCE [LARGE SCALE GENOMIC DNA]</scope>
    <source>
        <strain evidence="6 7">DSM 22768</strain>
    </source>
</reference>
<sequence>MFKSLIAEIKDYKKPSILASAFMALEVIFEISIPFVMAYLLNDGVKSSNMGNILKFGSLMLLYAFLSLFCGIQSAKASAGSAKNLRKALLLLTVC</sequence>
<dbReference type="EMBL" id="JABASA010000008">
    <property type="protein sequence ID" value="NMD49041.1"/>
    <property type="molecule type" value="Genomic_DNA"/>
</dbReference>
<keyword evidence="3 5" id="KW-1133">Transmembrane helix</keyword>
<protein>
    <submittedName>
        <fullName evidence="6">ABC transporter ATP-binding protein</fullName>
    </submittedName>
</protein>
<evidence type="ECO:0000313" key="6">
    <source>
        <dbReference type="EMBL" id="NMD49041.1"/>
    </source>
</evidence>
<comment type="subcellular location">
    <subcellularLocation>
        <location evidence="1">Cell membrane</location>
        <topology evidence="1">Multi-pass membrane protein</topology>
    </subcellularLocation>
</comment>
<organism evidence="6 7">
    <name type="scientific">Streptococcus ratti</name>
    <dbReference type="NCBI Taxonomy" id="1341"/>
    <lineage>
        <taxon>Bacteria</taxon>
        <taxon>Bacillati</taxon>
        <taxon>Bacillota</taxon>
        <taxon>Bacilli</taxon>
        <taxon>Lactobacillales</taxon>
        <taxon>Streptococcaceae</taxon>
        <taxon>Streptococcus</taxon>
    </lineage>
</organism>
<proteinExistence type="predicted"/>
<dbReference type="InterPro" id="IPR036640">
    <property type="entry name" value="ABC1_TM_sf"/>
</dbReference>
<dbReference type="GO" id="GO:0005886">
    <property type="term" value="C:plasma membrane"/>
    <property type="evidence" value="ECO:0007669"/>
    <property type="project" value="UniProtKB-SubCell"/>
</dbReference>
<evidence type="ECO:0000313" key="7">
    <source>
        <dbReference type="Proteomes" id="UP000532121"/>
    </source>
</evidence>
<dbReference type="SUPFAM" id="SSF90123">
    <property type="entry name" value="ABC transporter transmembrane region"/>
    <property type="match status" value="1"/>
</dbReference>
<evidence type="ECO:0000256" key="4">
    <source>
        <dbReference type="ARBA" id="ARBA00023136"/>
    </source>
</evidence>
<evidence type="ECO:0000256" key="1">
    <source>
        <dbReference type="ARBA" id="ARBA00004651"/>
    </source>
</evidence>